<evidence type="ECO:0000313" key="2">
    <source>
        <dbReference type="EMBL" id="OEY73788.1"/>
    </source>
</evidence>
<evidence type="ECO:0008006" key="6">
    <source>
        <dbReference type="Google" id="ProtNLM"/>
    </source>
</evidence>
<dbReference type="AlphaFoldDB" id="A0A2N0U2Z6"/>
<comment type="caution">
    <text evidence="3">The sequence shown here is derived from an EMBL/GenBank/DDBJ whole genome shotgun (WGS) entry which is preliminary data.</text>
</comment>
<dbReference type="RefSeq" id="WP_070052830.1">
    <property type="nucleotide sequence ID" value="NZ_FVZF01000010.1"/>
</dbReference>
<gene>
    <name evidence="3" type="ORF">APR40_07425</name>
    <name evidence="2" type="ORF">BHS39_07430</name>
</gene>
<accession>A0A2N0U2Z6</accession>
<evidence type="ECO:0000313" key="5">
    <source>
        <dbReference type="Proteomes" id="UP000232533"/>
    </source>
</evidence>
<dbReference type="Proteomes" id="UP000176009">
    <property type="component" value="Unassembled WGS sequence"/>
</dbReference>
<dbReference type="EMBL" id="LKTR01000004">
    <property type="protein sequence ID" value="PKD21248.1"/>
    <property type="molecule type" value="Genomic_DNA"/>
</dbReference>
<keyword evidence="1" id="KW-0732">Signal</keyword>
<keyword evidence="4" id="KW-1185">Reference proteome</keyword>
<dbReference type="Pfam" id="PF13715">
    <property type="entry name" value="CarbopepD_reg_2"/>
    <property type="match status" value="1"/>
</dbReference>
<evidence type="ECO:0000313" key="4">
    <source>
        <dbReference type="Proteomes" id="UP000176009"/>
    </source>
</evidence>
<dbReference type="OrthoDB" id="1223654at2"/>
<organism evidence="3 5">
    <name type="scientific">Salegentibacter salarius</name>
    <dbReference type="NCBI Taxonomy" id="435906"/>
    <lineage>
        <taxon>Bacteria</taxon>
        <taxon>Pseudomonadati</taxon>
        <taxon>Bacteroidota</taxon>
        <taxon>Flavobacteriia</taxon>
        <taxon>Flavobacteriales</taxon>
        <taxon>Flavobacteriaceae</taxon>
        <taxon>Salegentibacter</taxon>
    </lineage>
</organism>
<evidence type="ECO:0000313" key="3">
    <source>
        <dbReference type="EMBL" id="PKD21248.1"/>
    </source>
</evidence>
<dbReference type="InterPro" id="IPR008969">
    <property type="entry name" value="CarboxyPept-like_regulatory"/>
</dbReference>
<reference evidence="3 5" key="1">
    <citation type="submission" date="2015-10" db="EMBL/GenBank/DDBJ databases">
        <title>Draft genome sequence of Salegentibacter salinarum KCTC 12975.</title>
        <authorList>
            <person name="Lin W."/>
            <person name="Zheng Q."/>
        </authorList>
    </citation>
    <scope>NUCLEOTIDE SEQUENCE [LARGE SCALE GENOMIC DNA]</scope>
    <source>
        <strain evidence="3 5">KCTC 12974</strain>
    </source>
</reference>
<feature type="chain" id="PRO_5015007022" description="Carboxypeptidase-like regulatory domain-containing protein" evidence="1">
    <location>
        <begin position="20"/>
        <end position="332"/>
    </location>
</feature>
<dbReference type="EMBL" id="MJBR01000002">
    <property type="protein sequence ID" value="OEY73788.1"/>
    <property type="molecule type" value="Genomic_DNA"/>
</dbReference>
<name>A0A2N0U2Z6_9FLAO</name>
<proteinExistence type="predicted"/>
<feature type="signal peptide" evidence="1">
    <location>
        <begin position="1"/>
        <end position="19"/>
    </location>
</feature>
<dbReference type="Proteomes" id="UP000232533">
    <property type="component" value="Unassembled WGS sequence"/>
</dbReference>
<evidence type="ECO:0000256" key="1">
    <source>
        <dbReference type="SAM" id="SignalP"/>
    </source>
</evidence>
<protein>
    <recommendedName>
        <fullName evidence="6">Carboxypeptidase-like regulatory domain-containing protein</fullName>
    </recommendedName>
</protein>
<reference evidence="2 4" key="2">
    <citation type="submission" date="2016-09" db="EMBL/GenBank/DDBJ databases">
        <title>Genome Sequence of Salegentibacter salarius,Isolated from a Marine Solar Saltern of the Yellow Sea in South Korea.</title>
        <authorList>
            <person name="Zheng Q."/>
            <person name="Liu Y."/>
        </authorList>
    </citation>
    <scope>NUCLEOTIDE SEQUENCE [LARGE SCALE GENOMIC DNA]</scope>
    <source>
        <strain evidence="2 4">KCTC 12974</strain>
    </source>
</reference>
<sequence>MRKVLISILLFLISFHIQAQKVIEGFVYNAKDTTAIVSASVYFGGTSIGVATNSKGFFSIEAPGQINPPLIISSLGYKVKVITNLSEVSKENLIFLNENPETLETVLLEADPWTRRKKLAEFKREFFGYTKAASSMIIENEDILELSYSPSKNTLTASTSQPLMVINRYLGYLITYDLISFKLTYKTNSSGLTSPYMSYYEGFAFFEESKKKIKNRFKRRRQRSYEGSILHFMRALRNRSLAAEGYKIFKNKTEVKPYEYFNLTRNDDLVRVDVLSDKLNILYKGSEQSVLEVNGKFSIDKLGNYAPQQNIVLSGSMGGKRLADLLPPDFNK</sequence>
<dbReference type="SUPFAM" id="SSF49464">
    <property type="entry name" value="Carboxypeptidase regulatory domain-like"/>
    <property type="match status" value="1"/>
</dbReference>